<organism evidence="1 2">
    <name type="scientific">Pseudomonas phage Epa17</name>
    <dbReference type="NCBI Taxonomy" id="2719570"/>
    <lineage>
        <taxon>Viruses</taxon>
        <taxon>Duplodnaviria</taxon>
        <taxon>Heunggongvirae</taxon>
        <taxon>Uroviricota</taxon>
        <taxon>Caudoviricetes</taxon>
        <taxon>Vandenendeviridae</taxon>
        <taxon>Nankokuvirus</taxon>
        <taxon>Nankokuvirus G1</taxon>
    </lineage>
</organism>
<dbReference type="EMBL" id="MT108728">
    <property type="protein sequence ID" value="QIQ64158.1"/>
    <property type="molecule type" value="Genomic_DNA"/>
</dbReference>
<evidence type="ECO:0000313" key="2">
    <source>
        <dbReference type="Proteomes" id="UP000502881"/>
    </source>
</evidence>
<reference evidence="1 2" key="1">
    <citation type="submission" date="2020-02" db="EMBL/GenBank/DDBJ databases">
        <title>Complete Genome Sequences of Nine Phages Lytic against Multidrug-Resistant Pseudomonas aeruginosa.</title>
        <authorList>
            <person name="Farlow J."/>
            <person name="Freyberger H.R."/>
            <person name="He Y."/>
            <person name="Ward A.M."/>
            <person name="Rutvisuttinunt W."/>
            <person name="Li T."/>
            <person name="Jacobs A.C."/>
            <person name="Nikolich M.P."/>
            <person name="Filippov A."/>
        </authorList>
    </citation>
    <scope>NUCLEOTIDE SEQUENCE [LARGE SCALE GENOMIC DNA]</scope>
</reference>
<protein>
    <submittedName>
        <fullName evidence="1">Uncharacterized protein</fullName>
    </submittedName>
</protein>
<dbReference type="Proteomes" id="UP000502881">
    <property type="component" value="Genome"/>
</dbReference>
<accession>A0A6G9LF69</accession>
<evidence type="ECO:0000313" key="1">
    <source>
        <dbReference type="EMBL" id="QIQ64158.1"/>
    </source>
</evidence>
<proteinExistence type="predicted"/>
<name>A0A6G9LF69_9CAUD</name>
<gene>
    <name evidence="1" type="ORF">Epa17_00140</name>
</gene>
<sequence length="104" mass="12070">MKQTETAIRNIQRIFPFMDDIRADLVADVLVMVGGYFPNLRKCSPLLLNQIVVHHPDLNRQESRMLNSRRKTYHHLATLSNQLTRSVHPSQAKRLHRIASMLAK</sequence>